<organism evidence="1 2">
    <name type="scientific">Senna tora</name>
    <dbReference type="NCBI Taxonomy" id="362788"/>
    <lineage>
        <taxon>Eukaryota</taxon>
        <taxon>Viridiplantae</taxon>
        <taxon>Streptophyta</taxon>
        <taxon>Embryophyta</taxon>
        <taxon>Tracheophyta</taxon>
        <taxon>Spermatophyta</taxon>
        <taxon>Magnoliopsida</taxon>
        <taxon>eudicotyledons</taxon>
        <taxon>Gunneridae</taxon>
        <taxon>Pentapetalae</taxon>
        <taxon>rosids</taxon>
        <taxon>fabids</taxon>
        <taxon>Fabales</taxon>
        <taxon>Fabaceae</taxon>
        <taxon>Caesalpinioideae</taxon>
        <taxon>Cassia clade</taxon>
        <taxon>Senna</taxon>
    </lineage>
</organism>
<dbReference type="Proteomes" id="UP000634136">
    <property type="component" value="Unassembled WGS sequence"/>
</dbReference>
<dbReference type="EMBL" id="JAAIUW010000003">
    <property type="protein sequence ID" value="KAF7838635.1"/>
    <property type="molecule type" value="Genomic_DNA"/>
</dbReference>
<protein>
    <submittedName>
        <fullName evidence="1">Uncharacterized protein</fullName>
    </submittedName>
</protein>
<reference evidence="1" key="1">
    <citation type="submission" date="2020-09" db="EMBL/GenBank/DDBJ databases">
        <title>Genome-Enabled Discovery of Anthraquinone Biosynthesis in Senna tora.</title>
        <authorList>
            <person name="Kang S.-H."/>
            <person name="Pandey R.P."/>
            <person name="Lee C.-M."/>
            <person name="Sim J.-S."/>
            <person name="Jeong J.-T."/>
            <person name="Choi B.-S."/>
            <person name="Jung M."/>
            <person name="Ginzburg D."/>
            <person name="Zhao K."/>
            <person name="Won S.Y."/>
            <person name="Oh T.-J."/>
            <person name="Yu Y."/>
            <person name="Kim N.-H."/>
            <person name="Lee O.R."/>
            <person name="Lee T.-H."/>
            <person name="Bashyal P."/>
            <person name="Kim T.-S."/>
            <person name="Lee W.-H."/>
            <person name="Kawkins C."/>
            <person name="Kim C.-K."/>
            <person name="Kim J.S."/>
            <person name="Ahn B.O."/>
            <person name="Rhee S.Y."/>
            <person name="Sohng J.K."/>
        </authorList>
    </citation>
    <scope>NUCLEOTIDE SEQUENCE</scope>
    <source>
        <tissue evidence="1">Leaf</tissue>
    </source>
</reference>
<sequence length="60" mass="6834">MVKDATWSETQGGWLCYDACEIDWPIFMGLILRALQEKHKDVGRMGKNGITARYIPTCSK</sequence>
<proteinExistence type="predicted"/>
<name>A0A835CFD1_9FABA</name>
<evidence type="ECO:0000313" key="1">
    <source>
        <dbReference type="EMBL" id="KAF7838635.1"/>
    </source>
</evidence>
<gene>
    <name evidence="1" type="ORF">G2W53_007117</name>
</gene>
<keyword evidence="2" id="KW-1185">Reference proteome</keyword>
<dbReference type="AlphaFoldDB" id="A0A835CFD1"/>
<accession>A0A835CFD1</accession>
<comment type="caution">
    <text evidence="1">The sequence shown here is derived from an EMBL/GenBank/DDBJ whole genome shotgun (WGS) entry which is preliminary data.</text>
</comment>
<evidence type="ECO:0000313" key="2">
    <source>
        <dbReference type="Proteomes" id="UP000634136"/>
    </source>
</evidence>